<feature type="non-terminal residue" evidence="1">
    <location>
        <position position="1"/>
    </location>
</feature>
<dbReference type="Proteomes" id="UP000789901">
    <property type="component" value="Unassembled WGS sequence"/>
</dbReference>
<gene>
    <name evidence="1" type="ORF">GMARGA_LOCUS38361</name>
</gene>
<organism evidence="1 2">
    <name type="scientific">Gigaspora margarita</name>
    <dbReference type="NCBI Taxonomy" id="4874"/>
    <lineage>
        <taxon>Eukaryota</taxon>
        <taxon>Fungi</taxon>
        <taxon>Fungi incertae sedis</taxon>
        <taxon>Mucoromycota</taxon>
        <taxon>Glomeromycotina</taxon>
        <taxon>Glomeromycetes</taxon>
        <taxon>Diversisporales</taxon>
        <taxon>Gigasporaceae</taxon>
        <taxon>Gigaspora</taxon>
    </lineage>
</organism>
<name>A0ABN7X489_GIGMA</name>
<proteinExistence type="predicted"/>
<accession>A0ABN7X489</accession>
<evidence type="ECO:0000313" key="2">
    <source>
        <dbReference type="Proteomes" id="UP000789901"/>
    </source>
</evidence>
<reference evidence="1 2" key="1">
    <citation type="submission" date="2021-06" db="EMBL/GenBank/DDBJ databases">
        <authorList>
            <person name="Kallberg Y."/>
            <person name="Tangrot J."/>
            <person name="Rosling A."/>
        </authorList>
    </citation>
    <scope>NUCLEOTIDE SEQUENCE [LARGE SCALE GENOMIC DNA]</scope>
    <source>
        <strain evidence="1 2">120-4 pot B 10/14</strain>
    </source>
</reference>
<evidence type="ECO:0000313" key="1">
    <source>
        <dbReference type="EMBL" id="CAG8846828.1"/>
    </source>
</evidence>
<protein>
    <submittedName>
        <fullName evidence="1">17487_t:CDS:1</fullName>
    </submittedName>
</protein>
<sequence>DHESESLDDTSVLAHSNKKQKIHEFNFDEIWTFYLKGSSRSNGHYKASCYYCLAIWKRENHNNYWHHKLIKETNIVHTQTNNLQDMDCFSSEDLFKKLKYDPPSRSILFGKAFRKISNLIEDIGSEKFAIVVTDAASNC</sequence>
<feature type="non-terminal residue" evidence="1">
    <location>
        <position position="139"/>
    </location>
</feature>
<keyword evidence="2" id="KW-1185">Reference proteome</keyword>
<dbReference type="EMBL" id="CAJVQB010085099">
    <property type="protein sequence ID" value="CAG8846828.1"/>
    <property type="molecule type" value="Genomic_DNA"/>
</dbReference>
<comment type="caution">
    <text evidence="1">The sequence shown here is derived from an EMBL/GenBank/DDBJ whole genome shotgun (WGS) entry which is preliminary data.</text>
</comment>